<reference evidence="2 3" key="1">
    <citation type="submission" date="2019-08" db="EMBL/GenBank/DDBJ databases">
        <title>The genome of the soybean aphid Biotype 1, its phylome, world population structure and adaptation to the North American continent.</title>
        <authorList>
            <person name="Giordano R."/>
            <person name="Donthu R.K."/>
            <person name="Hernandez A.G."/>
            <person name="Wright C.L."/>
            <person name="Zimin A.V."/>
        </authorList>
    </citation>
    <scope>NUCLEOTIDE SEQUENCE [LARGE SCALE GENOMIC DNA]</scope>
    <source>
        <tissue evidence="2">Whole aphids</tissue>
    </source>
</reference>
<evidence type="ECO:0000313" key="2">
    <source>
        <dbReference type="EMBL" id="KAE9531412.1"/>
    </source>
</evidence>
<feature type="transmembrane region" description="Helical" evidence="1">
    <location>
        <begin position="249"/>
        <end position="273"/>
    </location>
</feature>
<gene>
    <name evidence="2" type="ORF">AGLY_010618</name>
</gene>
<accession>A0A6G0TE27</accession>
<dbReference type="AlphaFoldDB" id="A0A6G0TE27"/>
<feature type="transmembrane region" description="Helical" evidence="1">
    <location>
        <begin position="119"/>
        <end position="143"/>
    </location>
</feature>
<keyword evidence="1" id="KW-0812">Transmembrane</keyword>
<evidence type="ECO:0000256" key="1">
    <source>
        <dbReference type="SAM" id="Phobius"/>
    </source>
</evidence>
<dbReference type="EMBL" id="VYZN01000041">
    <property type="protein sequence ID" value="KAE9531412.1"/>
    <property type="molecule type" value="Genomic_DNA"/>
</dbReference>
<organism evidence="2 3">
    <name type="scientific">Aphis glycines</name>
    <name type="common">Soybean aphid</name>
    <dbReference type="NCBI Taxonomy" id="307491"/>
    <lineage>
        <taxon>Eukaryota</taxon>
        <taxon>Metazoa</taxon>
        <taxon>Ecdysozoa</taxon>
        <taxon>Arthropoda</taxon>
        <taxon>Hexapoda</taxon>
        <taxon>Insecta</taxon>
        <taxon>Pterygota</taxon>
        <taxon>Neoptera</taxon>
        <taxon>Paraneoptera</taxon>
        <taxon>Hemiptera</taxon>
        <taxon>Sternorrhyncha</taxon>
        <taxon>Aphidomorpha</taxon>
        <taxon>Aphidoidea</taxon>
        <taxon>Aphididae</taxon>
        <taxon>Aphidini</taxon>
        <taxon>Aphis</taxon>
        <taxon>Aphis</taxon>
    </lineage>
</organism>
<protein>
    <submittedName>
        <fullName evidence="2">Uncharacterized protein</fullName>
    </submittedName>
</protein>
<sequence length="291" mass="34432">MSWLFLMHMGVYIITYRPCLVHVKILYYRIETCIKIVEQIYYLKWSALGAQRCETHDVTEVDCHVIISFSHYRLSQNQLTSNRSIIIRSLTNKIYFILIVWTTTFFHPTIQIPGRKKTFIIKISYFNLIEFDLLGITIIAFYWEYIKCKQDVDTAGCFDSRDSAQGFSAILLYYIRNGFDLKTLQVMVLITFKQRSTATYILKYFKFLGSLIYFVPRVEYTFFMTSVSNGLLVYHPVWRDKHFEVHTTIVSIVLGFIIVHCVPINITKMLFYLENFPFSFNVVQSFELKIL</sequence>
<evidence type="ECO:0000313" key="3">
    <source>
        <dbReference type="Proteomes" id="UP000475862"/>
    </source>
</evidence>
<comment type="caution">
    <text evidence="2">The sequence shown here is derived from an EMBL/GenBank/DDBJ whole genome shotgun (WGS) entry which is preliminary data.</text>
</comment>
<keyword evidence="3" id="KW-1185">Reference proteome</keyword>
<name>A0A6G0TE27_APHGL</name>
<keyword evidence="1" id="KW-0472">Membrane</keyword>
<proteinExistence type="predicted"/>
<dbReference type="Proteomes" id="UP000475862">
    <property type="component" value="Unassembled WGS sequence"/>
</dbReference>
<keyword evidence="1" id="KW-1133">Transmembrane helix</keyword>
<feature type="transmembrane region" description="Helical" evidence="1">
    <location>
        <begin position="94"/>
        <end position="113"/>
    </location>
</feature>